<dbReference type="Proteomes" id="UP001595075">
    <property type="component" value="Unassembled WGS sequence"/>
</dbReference>
<reference evidence="1 2" key="1">
    <citation type="journal article" date="2024" name="Commun. Biol.">
        <title>Comparative genomic analysis of thermophilic fungi reveals convergent evolutionary adaptations and gene losses.</title>
        <authorList>
            <person name="Steindorff A.S."/>
            <person name="Aguilar-Pontes M.V."/>
            <person name="Robinson A.J."/>
            <person name="Andreopoulos B."/>
            <person name="LaButti K."/>
            <person name="Kuo A."/>
            <person name="Mondo S."/>
            <person name="Riley R."/>
            <person name="Otillar R."/>
            <person name="Haridas S."/>
            <person name="Lipzen A."/>
            <person name="Grimwood J."/>
            <person name="Schmutz J."/>
            <person name="Clum A."/>
            <person name="Reid I.D."/>
            <person name="Moisan M.C."/>
            <person name="Butler G."/>
            <person name="Nguyen T.T.M."/>
            <person name="Dewar K."/>
            <person name="Conant G."/>
            <person name="Drula E."/>
            <person name="Henrissat B."/>
            <person name="Hansel C."/>
            <person name="Singer S."/>
            <person name="Hutchinson M.I."/>
            <person name="de Vries R.P."/>
            <person name="Natvig D.O."/>
            <person name="Powell A.J."/>
            <person name="Tsang A."/>
            <person name="Grigoriev I.V."/>
        </authorList>
    </citation>
    <scope>NUCLEOTIDE SEQUENCE [LARGE SCALE GENOMIC DNA]</scope>
    <source>
        <strain evidence="1 2">CBS 494.80</strain>
    </source>
</reference>
<sequence length="676" mass="77873">MSTSQPKFERSLDPATKETFRLYPAIGSCSIGTDCVECILQSRRVSQQTCRHFIYDRALSIADAKITMDALKKNIGEDFLHLCEKVKGNGNSIMKRWVKKSKDDRMRTLQRAYPEISQEQWIVPAINYGKVKINSLREVRNSFLAPWLNIPTLVSDPNKLLALLHARTMFSPESWVSFDEEQTSFGWYQGTLAVDYADCCVALHGSQYGDIVSFDEHKAHRWDICAYPRAKLILEAQSLIMGFLKNTVDDLLQDINGPGSSVKFDEMANSEFRRCIGDEAWTRFCNQPFSDPTFDMDYLVGIAESRYAETMDHLWLLQPDVAYLQYHIKASGDGDRYRKSVLEYSKTCKFSLISGQVWTDPFNRTVIWKSILGEICHAREVYDMYRNVLQQGKALPKPLDEVLGCLESFISSSVQFQTKRLLHLLTRLEAFQHHFTYDSRQPHNIVVEYQNDNGCEYNDSRFFNKDPIFWAIHMLSAHDFELDKTVNLAMLFQFLSTQLSVASIQEKLPVEQRLYNELSTLASAHELLSAIRRFRPKCSPKPPARAKELSSTRLAWRMTNYEFEKRPYPIELLREGQIAFDKLVSSPFPRGARDTRWLQRATEVRQLSSQFWSQALEFRRWEEEGTAGVSLTPEDKEEIGCLLAMDSSPQHLAALEAERLAILSPKPNLKPRFSDS</sequence>
<name>A0ABR4CH45_9HELO</name>
<evidence type="ECO:0000313" key="2">
    <source>
        <dbReference type="Proteomes" id="UP001595075"/>
    </source>
</evidence>
<organism evidence="1 2">
    <name type="scientific">Oculimacula yallundae</name>
    <dbReference type="NCBI Taxonomy" id="86028"/>
    <lineage>
        <taxon>Eukaryota</taxon>
        <taxon>Fungi</taxon>
        <taxon>Dikarya</taxon>
        <taxon>Ascomycota</taxon>
        <taxon>Pezizomycotina</taxon>
        <taxon>Leotiomycetes</taxon>
        <taxon>Helotiales</taxon>
        <taxon>Ploettnerulaceae</taxon>
        <taxon>Oculimacula</taxon>
    </lineage>
</organism>
<evidence type="ECO:0000313" key="1">
    <source>
        <dbReference type="EMBL" id="KAL2069270.1"/>
    </source>
</evidence>
<dbReference type="EMBL" id="JAZHXI010000008">
    <property type="protein sequence ID" value="KAL2069270.1"/>
    <property type="molecule type" value="Genomic_DNA"/>
</dbReference>
<protein>
    <submittedName>
        <fullName evidence="1">Uncharacterized protein</fullName>
    </submittedName>
</protein>
<keyword evidence="2" id="KW-1185">Reference proteome</keyword>
<accession>A0ABR4CH45</accession>
<comment type="caution">
    <text evidence="1">The sequence shown here is derived from an EMBL/GenBank/DDBJ whole genome shotgun (WGS) entry which is preliminary data.</text>
</comment>
<gene>
    <name evidence="1" type="ORF">VTL71DRAFT_15608</name>
</gene>
<proteinExistence type="predicted"/>